<organism evidence="4 6">
    <name type="scientific">Salinicoccus halodurans</name>
    <dbReference type="NCBI Taxonomy" id="407035"/>
    <lineage>
        <taxon>Bacteria</taxon>
        <taxon>Bacillati</taxon>
        <taxon>Bacillota</taxon>
        <taxon>Bacilli</taxon>
        <taxon>Bacillales</taxon>
        <taxon>Staphylococcaceae</taxon>
        <taxon>Salinicoccus</taxon>
    </lineage>
</organism>
<dbReference type="PANTHER" id="PTHR45947">
    <property type="entry name" value="SULFOQUINOVOSYL TRANSFERASE SQD2"/>
    <property type="match status" value="1"/>
</dbReference>
<dbReference type="RefSeq" id="WP_046789621.1">
    <property type="nucleotide sequence ID" value="NZ_CP011366.1"/>
</dbReference>
<dbReference type="InterPro" id="IPR001296">
    <property type="entry name" value="Glyco_trans_1"/>
</dbReference>
<dbReference type="Proteomes" id="UP000183090">
    <property type="component" value="Unassembled WGS sequence"/>
</dbReference>
<reference evidence="5" key="2">
    <citation type="submission" date="2015-04" db="EMBL/GenBank/DDBJ databases">
        <title>Complete genome sequence of Salinicoccus halodurans strain H3B36, isolated from the Qaidam basin of China.</title>
        <authorList>
            <person name="Ma Y."/>
            <person name="Jiang K."/>
            <person name="Xue Y."/>
        </authorList>
    </citation>
    <scope>NUCLEOTIDE SEQUENCE [LARGE SCALE GENOMIC DNA]</scope>
    <source>
        <strain evidence="5">H3B36</strain>
    </source>
</reference>
<evidence type="ECO:0000313" key="3">
    <source>
        <dbReference type="EMBL" id="AKG73431.1"/>
    </source>
</evidence>
<dbReference type="CDD" id="cd03801">
    <property type="entry name" value="GT4_PimA-like"/>
    <property type="match status" value="1"/>
</dbReference>
<sequence length="366" mass="41731">MNLLYIVNFHAPMGGLHENVYASALYMKKQGCTVYVVLKPGRLQERMESKGIHTITTDFSDANAAMENIENTGVAFDLVHFHPGPSKYSALKYSSKYKVPLIETYHGIWMDDLEDHIGQLDAIITVSEGIKNHLQRQIDRHHEKYYVMPNGYDSNLFDQPQYYQEKSNEITIGFVTRLDNDKEFIIDILLLAVNHIKTKTNVRVNIHMIGDGTHREEFMELCQNMLKNTEHTIQFKGWLVDEELKDAYLGCDIIIAPGRSAIEGMGCGKPVIAVGSKKYTGLITQTNWQSGVHSNFGGAGKRFIDYEIGNIENDLDYLLDEKENINKLGRFGHAIAKQFFNADCINENLFNFYKIIILSKNHNRGI</sequence>
<dbReference type="KEGG" id="shv:AAT16_03880"/>
<dbReference type="AlphaFoldDB" id="A0A0F7HK49"/>
<reference evidence="4 6" key="3">
    <citation type="submission" date="2016-10" db="EMBL/GenBank/DDBJ databases">
        <authorList>
            <person name="Varghese N."/>
            <person name="Submissions S."/>
        </authorList>
    </citation>
    <scope>NUCLEOTIDE SEQUENCE [LARGE SCALE GENOMIC DNA]</scope>
    <source>
        <strain evidence="4 6">CGMCC 1.6501</strain>
    </source>
</reference>
<evidence type="ECO:0000259" key="2">
    <source>
        <dbReference type="Pfam" id="PF13439"/>
    </source>
</evidence>
<dbReference type="Pfam" id="PF00534">
    <property type="entry name" value="Glycos_transf_1"/>
    <property type="match status" value="1"/>
</dbReference>
<keyword evidence="5" id="KW-1185">Reference proteome</keyword>
<dbReference type="EMBL" id="CP011366">
    <property type="protein sequence ID" value="AKG73431.1"/>
    <property type="molecule type" value="Genomic_DNA"/>
</dbReference>
<dbReference type="Gene3D" id="3.40.50.2000">
    <property type="entry name" value="Glycogen Phosphorylase B"/>
    <property type="match status" value="2"/>
</dbReference>
<reference evidence="3 5" key="1">
    <citation type="journal article" date="2015" name="Int. J. Syst. Evol. Microbiol.">
        <title>Complete genome sequence of Salinicoccus halodurans H3B36, isolated from the Qaidam Basin in China.</title>
        <authorList>
            <person name="Jiang K."/>
            <person name="Xue Y."/>
            <person name="Ma Y."/>
        </authorList>
    </citation>
    <scope>NUCLEOTIDE SEQUENCE [LARGE SCALE GENOMIC DNA]</scope>
    <source>
        <strain evidence="3 5">H3B36</strain>
    </source>
</reference>
<dbReference type="InterPro" id="IPR050194">
    <property type="entry name" value="Glycosyltransferase_grp1"/>
</dbReference>
<dbReference type="GO" id="GO:0016757">
    <property type="term" value="F:glycosyltransferase activity"/>
    <property type="evidence" value="ECO:0007669"/>
    <property type="project" value="InterPro"/>
</dbReference>
<dbReference type="Pfam" id="PF13439">
    <property type="entry name" value="Glyco_transf_4"/>
    <property type="match status" value="1"/>
</dbReference>
<protein>
    <submittedName>
        <fullName evidence="4">Glycosyltransferase involved in cell wall bisynthesis</fullName>
    </submittedName>
</protein>
<feature type="domain" description="Glycosyltransferase subfamily 4-like N-terminal" evidence="2">
    <location>
        <begin position="14"/>
        <end position="154"/>
    </location>
</feature>
<dbReference type="OrthoDB" id="59694at2"/>
<evidence type="ECO:0000259" key="1">
    <source>
        <dbReference type="Pfam" id="PF00534"/>
    </source>
</evidence>
<gene>
    <name evidence="3" type="ORF">AAT16_03880</name>
    <name evidence="4" type="ORF">SAMN05216235_0011</name>
</gene>
<proteinExistence type="predicted"/>
<dbReference type="EMBL" id="FOTB01000001">
    <property type="protein sequence ID" value="SFK50413.1"/>
    <property type="molecule type" value="Genomic_DNA"/>
</dbReference>
<dbReference type="SUPFAM" id="SSF53756">
    <property type="entry name" value="UDP-Glycosyltransferase/glycogen phosphorylase"/>
    <property type="match status" value="1"/>
</dbReference>
<evidence type="ECO:0000313" key="6">
    <source>
        <dbReference type="Proteomes" id="UP000183090"/>
    </source>
</evidence>
<dbReference type="InterPro" id="IPR028098">
    <property type="entry name" value="Glyco_trans_4-like_N"/>
</dbReference>
<dbReference type="PANTHER" id="PTHR45947:SF3">
    <property type="entry name" value="SULFOQUINOVOSYL TRANSFERASE SQD2"/>
    <property type="match status" value="1"/>
</dbReference>
<evidence type="ECO:0000313" key="4">
    <source>
        <dbReference type="EMBL" id="SFK50413.1"/>
    </source>
</evidence>
<name>A0A0F7HK49_9STAP</name>
<dbReference type="Proteomes" id="UP000034029">
    <property type="component" value="Chromosome"/>
</dbReference>
<feature type="domain" description="Glycosyl transferase family 1" evidence="1">
    <location>
        <begin position="163"/>
        <end position="285"/>
    </location>
</feature>
<accession>A0A0F7HK49</accession>
<evidence type="ECO:0000313" key="5">
    <source>
        <dbReference type="Proteomes" id="UP000034029"/>
    </source>
</evidence>